<keyword evidence="1" id="KW-0472">Membrane</keyword>
<accession>S9VSP2</accession>
<dbReference type="HOGENOM" id="CLU_2832624_0_0_1"/>
<keyword evidence="3" id="KW-1185">Reference proteome</keyword>
<keyword evidence="1" id="KW-1133">Transmembrane helix</keyword>
<keyword evidence="1" id="KW-0812">Transmembrane</keyword>
<sequence>MASEALAPVSSYIIDAAKVLSRLKPEPRTAPSVSPSPTGLGVALLIAATETLFFSVTFCITIHENK</sequence>
<proteinExistence type="predicted"/>
<dbReference type="RefSeq" id="XP_013026025.1">
    <property type="nucleotide sequence ID" value="XM_013170571.1"/>
</dbReference>
<organism evidence="2 3">
    <name type="scientific">Schizosaccharomyces cryophilus (strain OY26 / ATCC MYA-4695 / CBS 11777 / NBRC 106824 / NRRL Y48691)</name>
    <name type="common">Fission yeast</name>
    <dbReference type="NCBI Taxonomy" id="653667"/>
    <lineage>
        <taxon>Eukaryota</taxon>
        <taxon>Fungi</taxon>
        <taxon>Dikarya</taxon>
        <taxon>Ascomycota</taxon>
        <taxon>Taphrinomycotina</taxon>
        <taxon>Schizosaccharomycetes</taxon>
        <taxon>Schizosaccharomycetales</taxon>
        <taxon>Schizosaccharomycetaceae</taxon>
        <taxon>Schizosaccharomyces</taxon>
    </lineage>
</organism>
<gene>
    <name evidence="2" type="ORF">SPOG_04995</name>
</gene>
<dbReference type="Proteomes" id="UP000015464">
    <property type="component" value="Unassembled WGS sequence"/>
</dbReference>
<evidence type="ECO:0000256" key="1">
    <source>
        <dbReference type="SAM" id="Phobius"/>
    </source>
</evidence>
<dbReference type="AlphaFoldDB" id="S9VSP2"/>
<feature type="transmembrane region" description="Helical" evidence="1">
    <location>
        <begin position="40"/>
        <end position="62"/>
    </location>
</feature>
<reference evidence="2 3" key="1">
    <citation type="journal article" date="2011" name="Science">
        <title>Comparative functional genomics of the fission yeasts.</title>
        <authorList>
            <person name="Rhind N."/>
            <person name="Chen Z."/>
            <person name="Yassour M."/>
            <person name="Thompson D.A."/>
            <person name="Haas B.J."/>
            <person name="Habib N."/>
            <person name="Wapinski I."/>
            <person name="Roy S."/>
            <person name="Lin M.F."/>
            <person name="Heiman D.I."/>
            <person name="Young S.K."/>
            <person name="Furuya K."/>
            <person name="Guo Y."/>
            <person name="Pidoux A."/>
            <person name="Chen H.M."/>
            <person name="Robbertse B."/>
            <person name="Goldberg J.M."/>
            <person name="Aoki K."/>
            <person name="Bayne E.H."/>
            <person name="Berlin A.M."/>
            <person name="Desjardins C.A."/>
            <person name="Dobbs E."/>
            <person name="Dukaj L."/>
            <person name="Fan L."/>
            <person name="FitzGerald M.G."/>
            <person name="French C."/>
            <person name="Gujja S."/>
            <person name="Hansen K."/>
            <person name="Keifenheim D."/>
            <person name="Levin J.Z."/>
            <person name="Mosher R.A."/>
            <person name="Mueller C.A."/>
            <person name="Pfiffner J."/>
            <person name="Priest M."/>
            <person name="Russ C."/>
            <person name="Smialowska A."/>
            <person name="Swoboda P."/>
            <person name="Sykes S.M."/>
            <person name="Vaughn M."/>
            <person name="Vengrova S."/>
            <person name="Yoder R."/>
            <person name="Zeng Q."/>
            <person name="Allshire R."/>
            <person name="Baulcombe D."/>
            <person name="Birren B.W."/>
            <person name="Brown W."/>
            <person name="Ekwall K."/>
            <person name="Kellis M."/>
            <person name="Leatherwood J."/>
            <person name="Levin H."/>
            <person name="Margalit H."/>
            <person name="Martienssen R."/>
            <person name="Nieduszynski C.A."/>
            <person name="Spatafora J.W."/>
            <person name="Friedman N."/>
            <person name="Dalgaard J.Z."/>
            <person name="Baumann P."/>
            <person name="Niki H."/>
            <person name="Regev A."/>
            <person name="Nusbaum C."/>
        </authorList>
    </citation>
    <scope>NUCLEOTIDE SEQUENCE [LARGE SCALE GENOMIC DNA]</scope>
    <source>
        <strain evidence="3">OY26 / ATCC MYA-4695 / CBS 11777 / NBRC 106824 / NRRL Y48691</strain>
    </source>
</reference>
<protein>
    <submittedName>
        <fullName evidence="2">Uncharacterized protein</fullName>
    </submittedName>
</protein>
<dbReference type="GeneID" id="25039306"/>
<evidence type="ECO:0000313" key="2">
    <source>
        <dbReference type="EMBL" id="EPY49155.1"/>
    </source>
</evidence>
<name>S9VSP2_SCHCR</name>
<dbReference type="EMBL" id="KE547000">
    <property type="protein sequence ID" value="EPY49155.1"/>
    <property type="molecule type" value="Genomic_DNA"/>
</dbReference>
<evidence type="ECO:0000313" key="3">
    <source>
        <dbReference type="Proteomes" id="UP000015464"/>
    </source>
</evidence>